<organism evidence="1 2">
    <name type="scientific">Candidatus Sungbacteria bacterium RIFCSPLOWO2_01_FULL_60_25</name>
    <dbReference type="NCBI Taxonomy" id="1802281"/>
    <lineage>
        <taxon>Bacteria</taxon>
        <taxon>Candidatus Sungiibacteriota</taxon>
    </lineage>
</organism>
<sequence>MPHGETYEFTQKPFLLSVHVWERSPEIYLEYGPFLHHEYGVVIDAAEFVKALSTLPPDHPLVMPLRVFRDCCGSRSWVHVIENAIQWTPNEETVLQVGRNRLTAPELLRFVAWLASVPFMDPCHTPHIELDEETQVGFNRLCRRLGIQSPLHAV</sequence>
<gene>
    <name evidence="1" type="ORF">A3A44_03225</name>
</gene>
<accession>A0A1G2LD75</accession>
<reference evidence="1 2" key="1">
    <citation type="journal article" date="2016" name="Nat. Commun.">
        <title>Thousands of microbial genomes shed light on interconnected biogeochemical processes in an aquifer system.</title>
        <authorList>
            <person name="Anantharaman K."/>
            <person name="Brown C.T."/>
            <person name="Hug L.A."/>
            <person name="Sharon I."/>
            <person name="Castelle C.J."/>
            <person name="Probst A.J."/>
            <person name="Thomas B.C."/>
            <person name="Singh A."/>
            <person name="Wilkins M.J."/>
            <person name="Karaoz U."/>
            <person name="Brodie E.L."/>
            <person name="Williams K.H."/>
            <person name="Hubbard S.S."/>
            <person name="Banfield J.F."/>
        </authorList>
    </citation>
    <scope>NUCLEOTIDE SEQUENCE [LARGE SCALE GENOMIC DNA]</scope>
</reference>
<dbReference type="Proteomes" id="UP000178977">
    <property type="component" value="Unassembled WGS sequence"/>
</dbReference>
<protein>
    <submittedName>
        <fullName evidence="1">Uncharacterized protein</fullName>
    </submittedName>
</protein>
<dbReference type="AlphaFoldDB" id="A0A1G2LD75"/>
<proteinExistence type="predicted"/>
<evidence type="ECO:0000313" key="1">
    <source>
        <dbReference type="EMBL" id="OHA09586.1"/>
    </source>
</evidence>
<evidence type="ECO:0000313" key="2">
    <source>
        <dbReference type="Proteomes" id="UP000178977"/>
    </source>
</evidence>
<name>A0A1G2LD75_9BACT</name>
<comment type="caution">
    <text evidence="1">The sequence shown here is derived from an EMBL/GenBank/DDBJ whole genome shotgun (WGS) entry which is preliminary data.</text>
</comment>
<dbReference type="EMBL" id="MHQT01000021">
    <property type="protein sequence ID" value="OHA09586.1"/>
    <property type="molecule type" value="Genomic_DNA"/>
</dbReference>